<dbReference type="Pfam" id="PF10319">
    <property type="entry name" value="7TM_GPCR_Srj"/>
    <property type="match status" value="1"/>
</dbReference>
<keyword evidence="3" id="KW-1185">Reference proteome</keyword>
<feature type="transmembrane region" description="Helical" evidence="1">
    <location>
        <begin position="163"/>
        <end position="187"/>
    </location>
</feature>
<proteinExistence type="predicted"/>
<dbReference type="AlphaFoldDB" id="A0AAN5CVN8"/>
<feature type="transmembrane region" description="Helical" evidence="1">
    <location>
        <begin position="69"/>
        <end position="90"/>
    </location>
</feature>
<evidence type="ECO:0008006" key="4">
    <source>
        <dbReference type="Google" id="ProtNLM"/>
    </source>
</evidence>
<keyword evidence="1" id="KW-1133">Transmembrane helix</keyword>
<gene>
    <name evidence="2" type="ORF">PMAYCL1PPCAC_21082</name>
</gene>
<dbReference type="Proteomes" id="UP001328107">
    <property type="component" value="Unassembled WGS sequence"/>
</dbReference>
<dbReference type="EMBL" id="BTRK01000005">
    <property type="protein sequence ID" value="GMR50887.1"/>
    <property type="molecule type" value="Genomic_DNA"/>
</dbReference>
<evidence type="ECO:0000256" key="1">
    <source>
        <dbReference type="SAM" id="Phobius"/>
    </source>
</evidence>
<feature type="non-terminal residue" evidence="2">
    <location>
        <position position="1"/>
    </location>
</feature>
<dbReference type="PANTHER" id="PTHR45907">
    <property type="entry name" value="SERPENTINE RECEPTOR, CLASS J"/>
    <property type="match status" value="1"/>
</dbReference>
<protein>
    <recommendedName>
        <fullName evidence="4">G protein-coupled receptor</fullName>
    </recommendedName>
</protein>
<keyword evidence="1" id="KW-0812">Transmembrane</keyword>
<accession>A0AAN5CVN8</accession>
<name>A0AAN5CVN8_9BILA</name>
<evidence type="ECO:0000313" key="2">
    <source>
        <dbReference type="EMBL" id="GMR50887.1"/>
    </source>
</evidence>
<dbReference type="InterPro" id="IPR019423">
    <property type="entry name" value="7TM_GPCR_serpentine_rcpt_Srj"/>
</dbReference>
<evidence type="ECO:0000313" key="3">
    <source>
        <dbReference type="Proteomes" id="UP001328107"/>
    </source>
</evidence>
<dbReference type="PANTHER" id="PTHR45907:SF16">
    <property type="entry name" value="SERPENTINE RECEPTOR, CLASS J"/>
    <property type="match status" value="1"/>
</dbReference>
<sequence>GVLLNIVLLYSIINFSGVHMGTYKYLLITFTESNLCLIILHELVHPKITALNAALQSLPFALLAVHFLYRYWCMFLICSSSIMPQFFSYCKRLKFKRYLMSMYGTTGQNDDEAKKVLMNEYEMKYGKRIENVWIILNHWVRAKVLLTPLTNQFERGNELNVTLLLMVVFLNVMMITSILAILTFIHLNLTSQISTKANQIQRKLLIALCAQ</sequence>
<keyword evidence="1" id="KW-0472">Membrane</keyword>
<comment type="caution">
    <text evidence="2">The sequence shown here is derived from an EMBL/GenBank/DDBJ whole genome shotgun (WGS) entry which is preliminary data.</text>
</comment>
<organism evidence="2 3">
    <name type="scientific">Pristionchus mayeri</name>
    <dbReference type="NCBI Taxonomy" id="1317129"/>
    <lineage>
        <taxon>Eukaryota</taxon>
        <taxon>Metazoa</taxon>
        <taxon>Ecdysozoa</taxon>
        <taxon>Nematoda</taxon>
        <taxon>Chromadorea</taxon>
        <taxon>Rhabditida</taxon>
        <taxon>Rhabditina</taxon>
        <taxon>Diplogasteromorpha</taxon>
        <taxon>Diplogasteroidea</taxon>
        <taxon>Neodiplogasteridae</taxon>
        <taxon>Pristionchus</taxon>
    </lineage>
</organism>
<reference evidence="3" key="1">
    <citation type="submission" date="2022-10" db="EMBL/GenBank/DDBJ databases">
        <title>Genome assembly of Pristionchus species.</title>
        <authorList>
            <person name="Yoshida K."/>
            <person name="Sommer R.J."/>
        </authorList>
    </citation>
    <scope>NUCLEOTIDE SEQUENCE [LARGE SCALE GENOMIC DNA]</scope>
    <source>
        <strain evidence="3">RS5460</strain>
    </source>
</reference>
<feature type="non-terminal residue" evidence="2">
    <location>
        <position position="211"/>
    </location>
</feature>